<dbReference type="Proteomes" id="UP000076962">
    <property type="component" value="Unassembled WGS sequence"/>
</dbReference>
<dbReference type="EMBL" id="LUTY01000954">
    <property type="protein sequence ID" value="OAD22424.1"/>
    <property type="molecule type" value="Genomic_DNA"/>
</dbReference>
<sequence>MARLVRSPCLFWASLLALNLKRKRVIMEINMDSCTRMLFDIQTLRREREAMEEEIRWINMRLNALEGTQLIEKLHLLIRYMSIADINDTWKACEKALLKALESSEVSSQLKQAVIWQAKHDYDELFKKGLL</sequence>
<dbReference type="AlphaFoldDB" id="A0A176S3A6"/>
<gene>
    <name evidence="2" type="ORF">THIOM_001773</name>
</gene>
<protein>
    <submittedName>
        <fullName evidence="2">Uncharacterized protein</fullName>
    </submittedName>
</protein>
<accession>A0A176S3A6</accession>
<evidence type="ECO:0000256" key="1">
    <source>
        <dbReference type="SAM" id="Coils"/>
    </source>
</evidence>
<reference evidence="2 3" key="1">
    <citation type="submission" date="2016-05" db="EMBL/GenBank/DDBJ databases">
        <title>Single-cell genome of chain-forming Candidatus Thiomargarita nelsonii and comparison to other large sulfur-oxidizing bacteria.</title>
        <authorList>
            <person name="Winkel M."/>
            <person name="Salman V."/>
            <person name="Woyke T."/>
            <person name="Schulz-Vogt H."/>
            <person name="Richter M."/>
            <person name="Flood B."/>
            <person name="Bailey J."/>
            <person name="Amann R."/>
            <person name="Mussmann M."/>
        </authorList>
    </citation>
    <scope>NUCLEOTIDE SEQUENCE [LARGE SCALE GENOMIC DNA]</scope>
    <source>
        <strain evidence="2 3">THI036</strain>
    </source>
</reference>
<proteinExistence type="predicted"/>
<name>A0A176S3A6_9GAMM</name>
<comment type="caution">
    <text evidence="2">The sequence shown here is derived from an EMBL/GenBank/DDBJ whole genome shotgun (WGS) entry which is preliminary data.</text>
</comment>
<keyword evidence="3" id="KW-1185">Reference proteome</keyword>
<keyword evidence="1" id="KW-0175">Coiled coil</keyword>
<organism evidence="2 3">
    <name type="scientific">Candidatus Thiomargarita nelsonii</name>
    <dbReference type="NCBI Taxonomy" id="1003181"/>
    <lineage>
        <taxon>Bacteria</taxon>
        <taxon>Pseudomonadati</taxon>
        <taxon>Pseudomonadota</taxon>
        <taxon>Gammaproteobacteria</taxon>
        <taxon>Thiotrichales</taxon>
        <taxon>Thiotrichaceae</taxon>
        <taxon>Thiomargarita</taxon>
    </lineage>
</organism>
<evidence type="ECO:0000313" key="2">
    <source>
        <dbReference type="EMBL" id="OAD22424.1"/>
    </source>
</evidence>
<feature type="coiled-coil region" evidence="1">
    <location>
        <begin position="34"/>
        <end position="61"/>
    </location>
</feature>
<evidence type="ECO:0000313" key="3">
    <source>
        <dbReference type="Proteomes" id="UP000076962"/>
    </source>
</evidence>